<dbReference type="AlphaFoldDB" id="A0A412FEM2"/>
<reference evidence="1 2" key="1">
    <citation type="submission" date="2018-08" db="EMBL/GenBank/DDBJ databases">
        <title>A genome reference for cultivated species of the human gut microbiota.</title>
        <authorList>
            <person name="Zou Y."/>
            <person name="Xue W."/>
            <person name="Luo G."/>
        </authorList>
    </citation>
    <scope>NUCLEOTIDE SEQUENCE [LARGE SCALE GENOMIC DNA]</scope>
    <source>
        <strain evidence="1 2">AF24-4</strain>
    </source>
</reference>
<evidence type="ECO:0000313" key="2">
    <source>
        <dbReference type="Proteomes" id="UP000285820"/>
    </source>
</evidence>
<evidence type="ECO:0000313" key="1">
    <source>
        <dbReference type="EMBL" id="RGR66558.1"/>
    </source>
</evidence>
<proteinExistence type="predicted"/>
<accession>A0A412FEM2</accession>
<protein>
    <submittedName>
        <fullName evidence="1">Uncharacterized protein</fullName>
    </submittedName>
</protein>
<name>A0A412FEM2_9FIRM</name>
<dbReference type="Proteomes" id="UP000285820">
    <property type="component" value="Unassembled WGS sequence"/>
</dbReference>
<comment type="caution">
    <text evidence="1">The sequence shown here is derived from an EMBL/GenBank/DDBJ whole genome shotgun (WGS) entry which is preliminary data.</text>
</comment>
<organism evidence="1 2">
    <name type="scientific">Roseburia inulinivorans</name>
    <dbReference type="NCBI Taxonomy" id="360807"/>
    <lineage>
        <taxon>Bacteria</taxon>
        <taxon>Bacillati</taxon>
        <taxon>Bacillota</taxon>
        <taxon>Clostridia</taxon>
        <taxon>Lachnospirales</taxon>
        <taxon>Lachnospiraceae</taxon>
        <taxon>Roseburia</taxon>
    </lineage>
</organism>
<gene>
    <name evidence="1" type="ORF">DWY29_12670</name>
</gene>
<dbReference type="Gene3D" id="2.10.260.10">
    <property type="match status" value="1"/>
</dbReference>
<sequence length="73" mass="8656">MILLVRFPFFTIWSVFMNNQSVMIPLKKYQVLPKSIVLNKYKHKTFEERVAEYNGEISVCDFDWGEPVGKEIL</sequence>
<dbReference type="EMBL" id="QRUN01000021">
    <property type="protein sequence ID" value="RGR66558.1"/>
    <property type="molecule type" value="Genomic_DNA"/>
</dbReference>